<evidence type="ECO:0000256" key="1">
    <source>
        <dbReference type="ARBA" id="ARBA00009437"/>
    </source>
</evidence>
<keyword evidence="4" id="KW-0804">Transcription</keyword>
<dbReference type="PANTHER" id="PTHR30579">
    <property type="entry name" value="TRANSCRIPTIONAL REGULATOR"/>
    <property type="match status" value="1"/>
</dbReference>
<keyword evidence="7" id="KW-1185">Reference proteome</keyword>
<dbReference type="InterPro" id="IPR000847">
    <property type="entry name" value="LysR_HTH_N"/>
</dbReference>
<dbReference type="Proteomes" id="UP000076830">
    <property type="component" value="Chromosome"/>
</dbReference>
<dbReference type="Gene3D" id="1.10.10.10">
    <property type="entry name" value="Winged helix-like DNA-binding domain superfamily/Winged helix DNA-binding domain"/>
    <property type="match status" value="1"/>
</dbReference>
<organism evidence="6 7">
    <name type="scientific">Dokdonella koreensis DS-123</name>
    <dbReference type="NCBI Taxonomy" id="1300342"/>
    <lineage>
        <taxon>Bacteria</taxon>
        <taxon>Pseudomonadati</taxon>
        <taxon>Pseudomonadota</taxon>
        <taxon>Gammaproteobacteria</taxon>
        <taxon>Lysobacterales</taxon>
        <taxon>Rhodanobacteraceae</taxon>
        <taxon>Dokdonella</taxon>
    </lineage>
</organism>
<dbReference type="EMBL" id="CP015249">
    <property type="protein sequence ID" value="ANB16811.1"/>
    <property type="molecule type" value="Genomic_DNA"/>
</dbReference>
<dbReference type="AlphaFoldDB" id="A0A160DSF9"/>
<dbReference type="SUPFAM" id="SSF53850">
    <property type="entry name" value="Periplasmic binding protein-like II"/>
    <property type="match status" value="1"/>
</dbReference>
<evidence type="ECO:0000256" key="3">
    <source>
        <dbReference type="ARBA" id="ARBA00023125"/>
    </source>
</evidence>
<dbReference type="InterPro" id="IPR036390">
    <property type="entry name" value="WH_DNA-bd_sf"/>
</dbReference>
<feature type="domain" description="HTH lysR-type" evidence="5">
    <location>
        <begin position="1"/>
        <end position="62"/>
    </location>
</feature>
<keyword evidence="3" id="KW-0238">DNA-binding</keyword>
<evidence type="ECO:0000313" key="6">
    <source>
        <dbReference type="EMBL" id="ANB16811.1"/>
    </source>
</evidence>
<dbReference type="InterPro" id="IPR005119">
    <property type="entry name" value="LysR_subst-bd"/>
</dbReference>
<dbReference type="PANTHER" id="PTHR30579:SF2">
    <property type="entry name" value="HTH-TYPE TRANSCRIPTIONAL REGULATOR ARGP"/>
    <property type="match status" value="1"/>
</dbReference>
<dbReference type="PROSITE" id="PS50931">
    <property type="entry name" value="HTH_LYSR"/>
    <property type="match status" value="1"/>
</dbReference>
<dbReference type="PRINTS" id="PR00039">
    <property type="entry name" value="HTHLYSR"/>
</dbReference>
<name>A0A160DSF9_9GAMM</name>
<sequence>MTTRLSSAQLESFVVLARELKFGRAAELLHISQPALTKRIQNLEETVGQILFLRLREGLELTESGRVLQRYAASIALQEQDLIDNLIGGKSEDGNLAGFFRLVAFSSSLRSVALPALAVLLRANPRLTCQTIKGEVHQIHDMLIDGRVDFCLSLSECERMGIENVQIGIERNVLIESVRHATRPDCYIDHEPRDNFTERFFLSQTGATVPRMLRAYFDDIYGLIDAVSQGIGRAVVPVHLIRPEHEVRAVAGYRPFEVPVLLQFHTQPHPTSLQRAVVETLVRECPPLLQANRMHGKTGAAIADDALLLAQRRQRRKRRAGKT</sequence>
<dbReference type="Pfam" id="PF00126">
    <property type="entry name" value="HTH_1"/>
    <property type="match status" value="1"/>
</dbReference>
<evidence type="ECO:0000313" key="7">
    <source>
        <dbReference type="Proteomes" id="UP000076830"/>
    </source>
</evidence>
<comment type="similarity">
    <text evidence="1">Belongs to the LysR transcriptional regulatory family.</text>
</comment>
<reference evidence="6 7" key="1">
    <citation type="submission" date="2016-04" db="EMBL/GenBank/DDBJ databases">
        <title>Complete genome sequence of Dokdonella koreensis DS-123T.</title>
        <authorList>
            <person name="Kim J.F."/>
            <person name="Lee H."/>
            <person name="Kwak M.-J."/>
        </authorList>
    </citation>
    <scope>NUCLEOTIDE SEQUENCE [LARGE SCALE GENOMIC DNA]</scope>
    <source>
        <strain evidence="6 7">DS-123</strain>
    </source>
</reference>
<dbReference type="GO" id="GO:0003700">
    <property type="term" value="F:DNA-binding transcription factor activity"/>
    <property type="evidence" value="ECO:0007669"/>
    <property type="project" value="InterPro"/>
</dbReference>
<dbReference type="SUPFAM" id="SSF46785">
    <property type="entry name" value="Winged helix' DNA-binding domain"/>
    <property type="match status" value="1"/>
</dbReference>
<dbReference type="GO" id="GO:0003677">
    <property type="term" value="F:DNA binding"/>
    <property type="evidence" value="ECO:0007669"/>
    <property type="project" value="UniProtKB-KW"/>
</dbReference>
<dbReference type="STRING" id="1300342.I596_775"/>
<dbReference type="InterPro" id="IPR036388">
    <property type="entry name" value="WH-like_DNA-bd_sf"/>
</dbReference>
<evidence type="ECO:0000256" key="4">
    <source>
        <dbReference type="ARBA" id="ARBA00023163"/>
    </source>
</evidence>
<gene>
    <name evidence="6" type="ORF">I596_775</name>
</gene>
<dbReference type="InterPro" id="IPR050176">
    <property type="entry name" value="LTTR"/>
</dbReference>
<dbReference type="KEGG" id="dko:I596_775"/>
<evidence type="ECO:0000256" key="2">
    <source>
        <dbReference type="ARBA" id="ARBA00023015"/>
    </source>
</evidence>
<dbReference type="RefSeq" id="WP_067644321.1">
    <property type="nucleotide sequence ID" value="NZ_CP015249.1"/>
</dbReference>
<protein>
    <submittedName>
        <fullName evidence="6">Transcriptional regulator, LysR family</fullName>
    </submittedName>
</protein>
<proteinExistence type="inferred from homology"/>
<dbReference type="Pfam" id="PF03466">
    <property type="entry name" value="LysR_substrate"/>
    <property type="match status" value="1"/>
</dbReference>
<evidence type="ECO:0000259" key="5">
    <source>
        <dbReference type="PROSITE" id="PS50931"/>
    </source>
</evidence>
<accession>A0A160DSF9</accession>
<keyword evidence="2" id="KW-0805">Transcription regulation</keyword>